<dbReference type="EMBL" id="JAVRHY010000014">
    <property type="protein sequence ID" value="MDT0619447.1"/>
    <property type="molecule type" value="Genomic_DNA"/>
</dbReference>
<evidence type="ECO:0000313" key="2">
    <source>
        <dbReference type="EMBL" id="MDT0619447.1"/>
    </source>
</evidence>
<dbReference type="RefSeq" id="WP_311659885.1">
    <property type="nucleotide sequence ID" value="NZ_JAVRHY010000014.1"/>
</dbReference>
<accession>A0ABU3BAF1</accession>
<name>A0ABU3BAF1_9GAMM</name>
<gene>
    <name evidence="2" type="ORF">RM531_13295</name>
</gene>
<feature type="chain" id="PRO_5045174814" evidence="1">
    <location>
        <begin position="22"/>
        <end position="225"/>
    </location>
</feature>
<protein>
    <submittedName>
        <fullName evidence="2">Uncharacterized protein</fullName>
    </submittedName>
</protein>
<keyword evidence="3" id="KW-1185">Reference proteome</keyword>
<comment type="caution">
    <text evidence="2">The sequence shown here is derived from an EMBL/GenBank/DDBJ whole genome shotgun (WGS) entry which is preliminary data.</text>
</comment>
<sequence length="225" mass="21214">MKKTLIGVVMAGLLYGSPALAQDNPGVLNLLLAGDGVVPSLLETLTTFQAEPLVSSVAGADGGSGLIRGNAGVALNDTLAGLLQDPFLDLGTTLDGVGLLVIGDDTRPGLVPNLLMALTGDGGGLGGGLLGGDGGGLPLVGGLLGGDGGLPLIGGLLGGDNGGLPLIGDLFGGDGGLPLIGGLLGGGLATGGAGGLPLNSLPLPLSDLDPATALALVNGATLEGL</sequence>
<proteinExistence type="predicted"/>
<evidence type="ECO:0000313" key="3">
    <source>
        <dbReference type="Proteomes" id="UP001259982"/>
    </source>
</evidence>
<feature type="signal peptide" evidence="1">
    <location>
        <begin position="1"/>
        <end position="21"/>
    </location>
</feature>
<organism evidence="2 3">
    <name type="scientific">Spectribacter acetivorans</name>
    <dbReference type="NCBI Taxonomy" id="3075603"/>
    <lineage>
        <taxon>Bacteria</taxon>
        <taxon>Pseudomonadati</taxon>
        <taxon>Pseudomonadota</taxon>
        <taxon>Gammaproteobacteria</taxon>
        <taxon>Salinisphaerales</taxon>
        <taxon>Salinisphaeraceae</taxon>
        <taxon>Spectribacter</taxon>
    </lineage>
</organism>
<dbReference type="Proteomes" id="UP001259982">
    <property type="component" value="Unassembled WGS sequence"/>
</dbReference>
<evidence type="ECO:0000256" key="1">
    <source>
        <dbReference type="SAM" id="SignalP"/>
    </source>
</evidence>
<reference evidence="2 3" key="1">
    <citation type="submission" date="2023-09" db="EMBL/GenBank/DDBJ databases">
        <authorList>
            <person name="Rey-Velasco X."/>
        </authorList>
    </citation>
    <scope>NUCLEOTIDE SEQUENCE [LARGE SCALE GENOMIC DNA]</scope>
    <source>
        <strain evidence="2 3">P385</strain>
    </source>
</reference>
<keyword evidence="1" id="KW-0732">Signal</keyword>